<sequence length="99" mass="10080">MNTYEPAGTKYVPAPDGTACAGAATEPGWDVGTCTVAEAPTGTVTRNVSWPPETDQSLTALPYGVSYADFADVNPPPGCGAMRSAAYPGDAGESPPTER</sequence>
<dbReference type="AlphaFoldDB" id="A0A9X2SH50"/>
<dbReference type="EMBL" id="JAMXQV010000002">
    <property type="protein sequence ID" value="MCR6482034.1"/>
    <property type="molecule type" value="Genomic_DNA"/>
</dbReference>
<accession>A0A9X2SH50</accession>
<name>A0A9X2SH50_9PSEU</name>
<comment type="caution">
    <text evidence="1">The sequence shown here is derived from an EMBL/GenBank/DDBJ whole genome shotgun (WGS) entry which is preliminary data.</text>
</comment>
<proteinExistence type="predicted"/>
<gene>
    <name evidence="1" type="ORF">M8542_04350</name>
</gene>
<evidence type="ECO:0000313" key="1">
    <source>
        <dbReference type="EMBL" id="MCR6482034.1"/>
    </source>
</evidence>
<reference evidence="1" key="1">
    <citation type="submission" date="2022-06" db="EMBL/GenBank/DDBJ databases">
        <title>Amycolatopsis iheyaensis sp. nov., a new species of the genus Amycolatopsis isolated from soil in Iheya island, Japan.</title>
        <authorList>
            <person name="Ngamcharungchit C."/>
            <person name="Kanto H."/>
            <person name="Take A."/>
            <person name="Intra B."/>
            <person name="Matsumoto A."/>
            <person name="Panbangred W."/>
            <person name="Inahashi Y."/>
        </authorList>
    </citation>
    <scope>NUCLEOTIDE SEQUENCE</scope>
    <source>
        <strain evidence="1">OK19-0408</strain>
    </source>
</reference>
<evidence type="ECO:0000313" key="2">
    <source>
        <dbReference type="Proteomes" id="UP001144096"/>
    </source>
</evidence>
<dbReference type="Proteomes" id="UP001144096">
    <property type="component" value="Unassembled WGS sequence"/>
</dbReference>
<keyword evidence="2" id="KW-1185">Reference proteome</keyword>
<organism evidence="1 2">
    <name type="scientific">Amycolatopsis iheyensis</name>
    <dbReference type="NCBI Taxonomy" id="2945988"/>
    <lineage>
        <taxon>Bacteria</taxon>
        <taxon>Bacillati</taxon>
        <taxon>Actinomycetota</taxon>
        <taxon>Actinomycetes</taxon>
        <taxon>Pseudonocardiales</taxon>
        <taxon>Pseudonocardiaceae</taxon>
        <taxon>Amycolatopsis</taxon>
    </lineage>
</organism>
<protein>
    <submittedName>
        <fullName evidence="1">Uncharacterized protein</fullName>
    </submittedName>
</protein>